<dbReference type="InterPro" id="IPR009081">
    <property type="entry name" value="PP-bd_ACP"/>
</dbReference>
<evidence type="ECO:0000256" key="3">
    <source>
        <dbReference type="SAM" id="MobiDB-lite"/>
    </source>
</evidence>
<dbReference type="Gene3D" id="3.40.50.1820">
    <property type="entry name" value="alpha/beta hydrolase"/>
    <property type="match status" value="1"/>
</dbReference>
<dbReference type="GO" id="GO:0003824">
    <property type="term" value="F:catalytic activity"/>
    <property type="evidence" value="ECO:0007669"/>
    <property type="project" value="InterPro"/>
</dbReference>
<evidence type="ECO:0000313" key="5">
    <source>
        <dbReference type="EMBL" id="SME90659.1"/>
    </source>
</evidence>
<dbReference type="GO" id="GO:0031177">
    <property type="term" value="F:phosphopantetheine binding"/>
    <property type="evidence" value="ECO:0007669"/>
    <property type="project" value="InterPro"/>
</dbReference>
<dbReference type="SUPFAM" id="SSF52777">
    <property type="entry name" value="CoA-dependent acyltransferases"/>
    <property type="match status" value="4"/>
</dbReference>
<dbReference type="InterPro" id="IPR042099">
    <property type="entry name" value="ANL_N_sf"/>
</dbReference>
<dbReference type="SUPFAM" id="SSF47336">
    <property type="entry name" value="ACP-like"/>
    <property type="match status" value="2"/>
</dbReference>
<feature type="domain" description="Carrier" evidence="4">
    <location>
        <begin position="2019"/>
        <end position="2094"/>
    </location>
</feature>
<keyword evidence="2" id="KW-0597">Phosphoprotein</keyword>
<dbReference type="NCBIfam" id="TIGR01733">
    <property type="entry name" value="AA-adenyl-dom"/>
    <property type="match status" value="2"/>
</dbReference>
<dbReference type="RefSeq" id="WP_085120681.1">
    <property type="nucleotide sequence ID" value="NZ_FWZX01000001.1"/>
</dbReference>
<dbReference type="InterPro" id="IPR045851">
    <property type="entry name" value="AMP-bd_C_sf"/>
</dbReference>
<evidence type="ECO:0000256" key="2">
    <source>
        <dbReference type="ARBA" id="ARBA00022553"/>
    </source>
</evidence>
<dbReference type="Pfam" id="PF00501">
    <property type="entry name" value="AMP-binding"/>
    <property type="match status" value="2"/>
</dbReference>
<dbReference type="PROSITE" id="PS00455">
    <property type="entry name" value="AMP_BINDING"/>
    <property type="match status" value="2"/>
</dbReference>
<dbReference type="InterPro" id="IPR029058">
    <property type="entry name" value="AB_hydrolase_fold"/>
</dbReference>
<gene>
    <name evidence="5" type="ORF">SAMN05428998_101331</name>
</gene>
<dbReference type="InterPro" id="IPR000873">
    <property type="entry name" value="AMP-dep_synth/lig_dom"/>
</dbReference>
<dbReference type="Pfam" id="PF13193">
    <property type="entry name" value="AMP-binding_C"/>
    <property type="match status" value="2"/>
</dbReference>
<dbReference type="InterPro" id="IPR025110">
    <property type="entry name" value="AMP-bd_C"/>
</dbReference>
<dbReference type="Pfam" id="PF00668">
    <property type="entry name" value="Condensation"/>
    <property type="match status" value="2"/>
</dbReference>
<keyword evidence="1" id="KW-0596">Phosphopantetheine</keyword>
<accession>A0A1Y6B8B5</accession>
<dbReference type="STRING" id="560819.SAMN05428998_101331"/>
<evidence type="ECO:0000313" key="6">
    <source>
        <dbReference type="Proteomes" id="UP000192917"/>
    </source>
</evidence>
<dbReference type="Gene3D" id="3.30.559.10">
    <property type="entry name" value="Chloramphenicol acetyltransferase-like domain"/>
    <property type="match status" value="2"/>
</dbReference>
<dbReference type="InterPro" id="IPR020806">
    <property type="entry name" value="PKS_PP-bd"/>
</dbReference>
<dbReference type="InterPro" id="IPR001242">
    <property type="entry name" value="Condensation_dom"/>
</dbReference>
<feature type="compositionally biased region" description="Pro residues" evidence="3">
    <location>
        <begin position="32"/>
        <end position="42"/>
    </location>
</feature>
<dbReference type="GO" id="GO:0043041">
    <property type="term" value="P:amino acid activation for nonribosomal peptide biosynthetic process"/>
    <property type="evidence" value="ECO:0007669"/>
    <property type="project" value="TreeGrafter"/>
</dbReference>
<evidence type="ECO:0000259" key="4">
    <source>
        <dbReference type="PROSITE" id="PS50075"/>
    </source>
</evidence>
<proteinExistence type="predicted"/>
<dbReference type="InterPro" id="IPR010071">
    <property type="entry name" value="AA_adenyl_dom"/>
</dbReference>
<dbReference type="SMART" id="SM00823">
    <property type="entry name" value="PKS_PP"/>
    <property type="match status" value="2"/>
</dbReference>
<feature type="region of interest" description="Disordered" evidence="3">
    <location>
        <begin position="1057"/>
        <end position="1076"/>
    </location>
</feature>
<dbReference type="GO" id="GO:0044550">
    <property type="term" value="P:secondary metabolite biosynthetic process"/>
    <property type="evidence" value="ECO:0007669"/>
    <property type="project" value="TreeGrafter"/>
</dbReference>
<dbReference type="Gene3D" id="3.40.50.12780">
    <property type="entry name" value="N-terminal domain of ligase-like"/>
    <property type="match status" value="2"/>
</dbReference>
<dbReference type="InterPro" id="IPR036736">
    <property type="entry name" value="ACP-like_sf"/>
</dbReference>
<feature type="domain" description="Carrier" evidence="4">
    <location>
        <begin position="982"/>
        <end position="1057"/>
    </location>
</feature>
<feature type="region of interest" description="Disordered" evidence="3">
    <location>
        <begin position="24"/>
        <end position="44"/>
    </location>
</feature>
<dbReference type="CDD" id="cd05930">
    <property type="entry name" value="A_NRPS"/>
    <property type="match status" value="1"/>
</dbReference>
<dbReference type="PANTHER" id="PTHR45527">
    <property type="entry name" value="NONRIBOSOMAL PEPTIDE SYNTHETASE"/>
    <property type="match status" value="1"/>
</dbReference>
<dbReference type="Gene3D" id="3.30.559.30">
    <property type="entry name" value="Nonribosomal peptide synthetase, condensation domain"/>
    <property type="match status" value="2"/>
</dbReference>
<sequence>MGVGSTDLGAEALLVQLLKGEGFAPDATAAPGPRPSQAPAPAGPAQRRFWIQEQIETAAGLNNLGCLIRFAAPLDRPALDRALAALAARHEVLRTRFEEQDGEILEIVEPAAAPPLEELSAAAAGPGQTAAALAFVERPYALDRAPLWRAALPAAAGDALLFGCHHIILDWTGLQRLLGELAGLYADERAGRRAELPPVALQQADYSHWLGREARRRRLEDDRAYWRERLAGPLPALDLPAATPAGRTARCRSVPLELDPALTAAVRRFAAARRSTVFQVLLAAYAGTLGRFALAEEVVVGTSVDHRDGPATEAIVGCLTDLLPLRCDLSGAPGFGALVERLHAATAEDFAHQALGFAELVELAAPERRADMAPLFQALFNLLPAAAGDGLGIEPLQTSLARADLALELADSGGRIAGRLEYREGLIAPAVAEALAGALACLLRHGLTEPERPVNRLPLLEPEPAAARLEHVNPPPPAAPAETLAQLFVAGAERRPAAVALIEGEREVTYGELLARSTALAERLVEAGLEPGRPVAFALERSVDFVVALLATLQGAGVALPLDLGHPGERLAAMVADSGAALLVARGRPAWLTTEGCRVVGPDAPPAKGLALPQARPEDAAYLIYTSGSTGRPKGVFCPQRGAVNRLAWMAGAFPFAADERGCLKTSPAFADFAAELFGPLLAGCPVVIADRATAQDPQALTALIRERRVTRLVLVPSLLRIWLDGLPDLGERLASLRVCVSSGEALPAELAARFRARLPRCRLLNLYGSSEVSADATWYEVEGDEQDRVPLGRPIPGNRVAVVDEAGQVLPSGAPGEIVIGGLGVSNGYLNAPETTAERFGGFGPAALGTPRFRTGDLGFHDAEGRLIGLGRRDRQMKVHGVRIEPGEIEAVLARHPEVRESLVLVLGAGEAAGLVAYVAGPPGLEPETLRGFLAARLPRALVPTHYVILERLPLNANGKLDLAALPAPAATGRGRQVRRGVLDPLEALLAEAWGSVLGTAVETAEADFFALGGSSLQAILAMTRLGVALGRPLPVAWLFETPRLAELAQRVAADPEAEQAPLPPPAASRHGGTAPATVNQAWLWEEYRQDPGRIAYNLPIAYRLDGPLDADALDAAVSALVARHESLRTRLEEDETGLVQRVDPAPASLLARHDLSSAAEPEAALQALIEQVGRQPFALDRERPFRALLARLGEQRHCLVMVLHHVAGDGWSGQLLVEQLAALYRARLGGGEPPAPPRLQCGDVARWQQRIRPLLAGRLERYQASLAGAEAPRLAGLRTGAASGGPVGIAPVPLPAAPVERFYRLGAGGRATPFVLMLAAWAALLSRFGDVERPLLTTPFAGRGLAELKPVVGFLANPVLLAVDLRDSPSFDETIAAARRALLEGLRHEEVPPSWIQAGAAGWPGGGKGTGEALRSMLIVEDARLWRLELPGVTARLVAAPQSPEARVDLALVVTATDEGPQVRLEYAGRRVPAALAERLARGLAALIDGAAADPATPLDRLPLGEGAAPLLAARSVAPAEARLDALLARQAAERPEAAALCDGRGDLSYAELERRAAAIAGRLQALGVAPGDRVALVAAASPRQAAGLLGIWRAGATAVPLDPAYPSSRIAWTLADAGVVAALAEGPLDYPCPQLRLDEAAAGQPARCRAAPGLAPAAVIYTSGTSGRPKGVLLDQAALCRLGAALAEAYALQPGDRLLQVVSPAFDVALSDLAMALAAGATLVAAPREAVMPGRSLAATLAGQAITHLQAPAAVLGATEPGALPALRVVAVGGEVCPPETARRWAAGRRLFLLYGPSEATVTAALAPWDETARAGTLGRPFCGARLAVLDAAGAPLPPGVPGELAIAGPGVALGYLGRPGLTAERFQPDPDGGPGARRYRTGDRVRLEEDGTLTFLGRLDRQVKLRGFRIEPGETEAALAARPGVARALAAVRGDALGERRLLAWAVPAAGARLDGAALRRELRRILPDHLVPALIVEVAEVPLTPNGKVDWDRLPVPAAAPPRAAPAPRTPLPQGEAAIRRELAAIWATLLGREEVGLDVSFFDVGGHSLLVVKLQERLAERFGVELPIGELFAHPTLRRLAARLQEALPAPKTGPETAGAVEDFTL</sequence>
<dbReference type="InterPro" id="IPR020845">
    <property type="entry name" value="AMP-binding_CS"/>
</dbReference>
<organism evidence="5 6">
    <name type="scientific">Tistlia consotensis USBA 355</name>
    <dbReference type="NCBI Taxonomy" id="560819"/>
    <lineage>
        <taxon>Bacteria</taxon>
        <taxon>Pseudomonadati</taxon>
        <taxon>Pseudomonadota</taxon>
        <taxon>Alphaproteobacteria</taxon>
        <taxon>Rhodospirillales</taxon>
        <taxon>Rhodovibrionaceae</taxon>
        <taxon>Tistlia</taxon>
    </lineage>
</organism>
<name>A0A1Y6B8B5_9PROT</name>
<dbReference type="Gene3D" id="1.10.1200.10">
    <property type="entry name" value="ACP-like"/>
    <property type="match status" value="1"/>
</dbReference>
<dbReference type="SUPFAM" id="SSF56801">
    <property type="entry name" value="Acetyl-CoA synthetase-like"/>
    <property type="match status" value="2"/>
</dbReference>
<evidence type="ECO:0000256" key="1">
    <source>
        <dbReference type="ARBA" id="ARBA00022450"/>
    </source>
</evidence>
<reference evidence="5 6" key="1">
    <citation type="submission" date="2017-04" db="EMBL/GenBank/DDBJ databases">
        <authorList>
            <person name="Afonso C.L."/>
            <person name="Miller P.J."/>
            <person name="Scott M.A."/>
            <person name="Spackman E."/>
            <person name="Goraichik I."/>
            <person name="Dimitrov K.M."/>
            <person name="Suarez D.L."/>
            <person name="Swayne D.E."/>
        </authorList>
    </citation>
    <scope>NUCLEOTIDE SEQUENCE [LARGE SCALE GENOMIC DNA]</scope>
    <source>
        <strain evidence="5 6">USBA 355</strain>
    </source>
</reference>
<dbReference type="PANTHER" id="PTHR45527:SF1">
    <property type="entry name" value="FATTY ACID SYNTHASE"/>
    <property type="match status" value="1"/>
</dbReference>
<keyword evidence="6" id="KW-1185">Reference proteome</keyword>
<dbReference type="PROSITE" id="PS50075">
    <property type="entry name" value="CARRIER"/>
    <property type="match status" value="2"/>
</dbReference>
<dbReference type="Proteomes" id="UP000192917">
    <property type="component" value="Unassembled WGS sequence"/>
</dbReference>
<dbReference type="InterPro" id="IPR023213">
    <property type="entry name" value="CAT-like_dom_sf"/>
</dbReference>
<protein>
    <submittedName>
        <fullName evidence="5">Amino acid adenylation domain-containing protein</fullName>
    </submittedName>
</protein>
<dbReference type="Gene3D" id="3.30.300.30">
    <property type="match status" value="2"/>
</dbReference>
<dbReference type="Pfam" id="PF00550">
    <property type="entry name" value="PP-binding"/>
    <property type="match status" value="2"/>
</dbReference>
<dbReference type="EMBL" id="FWZX01000001">
    <property type="protein sequence ID" value="SME90659.1"/>
    <property type="molecule type" value="Genomic_DNA"/>
</dbReference>
<dbReference type="GO" id="GO:0005737">
    <property type="term" value="C:cytoplasm"/>
    <property type="evidence" value="ECO:0007669"/>
    <property type="project" value="TreeGrafter"/>
</dbReference>